<dbReference type="GeneID" id="140701947"/>
<dbReference type="RefSeq" id="XP_072835601.1">
    <property type="nucleotide sequence ID" value="XM_072979500.1"/>
</dbReference>
<evidence type="ECO:0000256" key="1">
    <source>
        <dbReference type="SAM" id="SignalP"/>
    </source>
</evidence>
<name>A0ABM5ER17_9SAUR</name>
<reference evidence="3" key="1">
    <citation type="submission" date="2025-08" db="UniProtKB">
        <authorList>
            <consortium name="RefSeq"/>
        </authorList>
    </citation>
    <scope>IDENTIFICATION</scope>
</reference>
<feature type="chain" id="PRO_5046097031" evidence="1">
    <location>
        <begin position="22"/>
        <end position="116"/>
    </location>
</feature>
<feature type="signal peptide" evidence="1">
    <location>
        <begin position="1"/>
        <end position="21"/>
    </location>
</feature>
<dbReference type="Proteomes" id="UP001652642">
    <property type="component" value="Chromosome 9"/>
</dbReference>
<gene>
    <name evidence="3" type="primary">CXCL17</name>
</gene>
<evidence type="ECO:0000313" key="3">
    <source>
        <dbReference type="RefSeq" id="XP_072835601.1"/>
    </source>
</evidence>
<organism evidence="2 3">
    <name type="scientific">Pogona vitticeps</name>
    <name type="common">central bearded dragon</name>
    <dbReference type="NCBI Taxonomy" id="103695"/>
    <lineage>
        <taxon>Eukaryota</taxon>
        <taxon>Metazoa</taxon>
        <taxon>Chordata</taxon>
        <taxon>Craniata</taxon>
        <taxon>Vertebrata</taxon>
        <taxon>Euteleostomi</taxon>
        <taxon>Lepidosauria</taxon>
        <taxon>Squamata</taxon>
        <taxon>Bifurcata</taxon>
        <taxon>Unidentata</taxon>
        <taxon>Episquamata</taxon>
        <taxon>Toxicofera</taxon>
        <taxon>Iguania</taxon>
        <taxon>Acrodonta</taxon>
        <taxon>Agamidae</taxon>
        <taxon>Amphibolurinae</taxon>
        <taxon>Pogona</taxon>
    </lineage>
</organism>
<keyword evidence="1" id="KW-0732">Signal</keyword>
<sequence>MDKLFASMLVLLFFSVLCCSATETGVRHHFGHVEGEQNRLKNREGEQELCTCPGSHGPQKQTNHKRGCPCNPIDFHLTEHAHHHRHDKTKHHRHHKKQSCLMFLRRCRLKRLHVPL</sequence>
<keyword evidence="2" id="KW-1185">Reference proteome</keyword>
<protein>
    <submittedName>
        <fullName evidence="3">C-X-C motif chemokine 17</fullName>
    </submittedName>
</protein>
<proteinExistence type="predicted"/>
<evidence type="ECO:0000313" key="2">
    <source>
        <dbReference type="Proteomes" id="UP001652642"/>
    </source>
</evidence>
<accession>A0ABM5ER17</accession>